<evidence type="ECO:0000313" key="4">
    <source>
        <dbReference type="EMBL" id="CAF1661021.1"/>
    </source>
</evidence>
<sequence length="386" mass="43214">MRYESLYKELNNIGSLMEFDSGKRPVPCSSHDLWMATWCLSWDLVYTAQRQLKNQRPLYLIQDDERWLNIDHATRSYNIDHYAIFNGPPLRDWFSAHKLGVFVNGSRLGQKNSYTATAALAARLPVTAALLAARRATLKGKKRLAVYYRSHAERNKPQLILDILSELVLRRIVSIHEWNFVGISDHGPTVICTLANGSACLHIPSMLPPIEYDAFLGSCDVAISLCTSGGASWPIMDFATHGAVVITNAVSKAHMRFFEGLTSNVLTSSNLTLDTLIALVAKGIKISNALTLEQRAAAAIKASAHFPTDFCADQCFGNTLARKLRGWMDDTVDFNEIGVESIMKSFWQIDKYESLLLLFYFTLGLIISLTFLKTVKLQFKGCHISR</sequence>
<evidence type="ECO:0000259" key="2">
    <source>
        <dbReference type="Pfam" id="PF22772"/>
    </source>
</evidence>
<evidence type="ECO:0000256" key="1">
    <source>
        <dbReference type="SAM" id="Phobius"/>
    </source>
</evidence>
<name>A0A815TBI9_9BILA</name>
<dbReference type="Proteomes" id="UP000676336">
    <property type="component" value="Unassembled WGS sequence"/>
</dbReference>
<dbReference type="EMBL" id="CAJNOV010012973">
    <property type="protein sequence ID" value="CAF1504216.1"/>
    <property type="molecule type" value="Genomic_DNA"/>
</dbReference>
<feature type="domain" description="WsaF C-terminal" evidence="2">
    <location>
        <begin position="142"/>
        <end position="268"/>
    </location>
</feature>
<dbReference type="Proteomes" id="UP000663855">
    <property type="component" value="Unassembled WGS sequence"/>
</dbReference>
<organism evidence="3 9">
    <name type="scientific">Rotaria magnacalcarata</name>
    <dbReference type="NCBI Taxonomy" id="392030"/>
    <lineage>
        <taxon>Eukaryota</taxon>
        <taxon>Metazoa</taxon>
        <taxon>Spiralia</taxon>
        <taxon>Gnathifera</taxon>
        <taxon>Rotifera</taxon>
        <taxon>Eurotatoria</taxon>
        <taxon>Bdelloidea</taxon>
        <taxon>Philodinida</taxon>
        <taxon>Philodinidae</taxon>
        <taxon>Rotaria</taxon>
    </lineage>
</organism>
<evidence type="ECO:0000313" key="5">
    <source>
        <dbReference type="EMBL" id="CAF2101066.1"/>
    </source>
</evidence>
<dbReference type="Proteomes" id="UP000681720">
    <property type="component" value="Unassembled WGS sequence"/>
</dbReference>
<dbReference type="Proteomes" id="UP000663824">
    <property type="component" value="Unassembled WGS sequence"/>
</dbReference>
<evidence type="ECO:0000313" key="7">
    <source>
        <dbReference type="EMBL" id="CAF3944199.1"/>
    </source>
</evidence>
<evidence type="ECO:0000313" key="6">
    <source>
        <dbReference type="EMBL" id="CAF3924589.1"/>
    </source>
</evidence>
<accession>A0A815TBI9</accession>
<keyword evidence="1" id="KW-0812">Transmembrane</keyword>
<dbReference type="EMBL" id="CAJOBJ010002410">
    <property type="protein sequence ID" value="CAF3924589.1"/>
    <property type="molecule type" value="Genomic_DNA"/>
</dbReference>
<evidence type="ECO:0000313" key="3">
    <source>
        <dbReference type="EMBL" id="CAF1504216.1"/>
    </source>
</evidence>
<dbReference type="Gene3D" id="3.40.50.2000">
    <property type="entry name" value="Glycogen Phosphorylase B"/>
    <property type="match status" value="1"/>
</dbReference>
<dbReference type="InterPro" id="IPR055050">
    <property type="entry name" value="WsaF_C"/>
</dbReference>
<dbReference type="Gene3D" id="3.40.50.11090">
    <property type="match status" value="1"/>
</dbReference>
<keyword evidence="1" id="KW-1133">Transmembrane helix</keyword>
<dbReference type="EMBL" id="CAJNRE010011390">
    <property type="protein sequence ID" value="CAF2101066.1"/>
    <property type="molecule type" value="Genomic_DNA"/>
</dbReference>
<dbReference type="AlphaFoldDB" id="A0A815TBI9"/>
<feature type="transmembrane region" description="Helical" evidence="1">
    <location>
        <begin position="354"/>
        <end position="372"/>
    </location>
</feature>
<dbReference type="Pfam" id="PF22772">
    <property type="entry name" value="WsaF_C"/>
    <property type="match status" value="1"/>
</dbReference>
<dbReference type="Proteomes" id="UP000681967">
    <property type="component" value="Unassembled WGS sequence"/>
</dbReference>
<evidence type="ECO:0000313" key="8">
    <source>
        <dbReference type="EMBL" id="CAF3984238.1"/>
    </source>
</evidence>
<reference evidence="3" key="1">
    <citation type="submission" date="2021-02" db="EMBL/GenBank/DDBJ databases">
        <authorList>
            <person name="Nowell W R."/>
        </authorList>
    </citation>
    <scope>NUCLEOTIDE SEQUENCE</scope>
</reference>
<proteinExistence type="predicted"/>
<dbReference type="EMBL" id="CAJOBH010004279">
    <property type="protein sequence ID" value="CAF3984238.1"/>
    <property type="molecule type" value="Genomic_DNA"/>
</dbReference>
<dbReference type="EMBL" id="CAJOBI010002786">
    <property type="protein sequence ID" value="CAF3944199.1"/>
    <property type="molecule type" value="Genomic_DNA"/>
</dbReference>
<evidence type="ECO:0000313" key="9">
    <source>
        <dbReference type="Proteomes" id="UP000663855"/>
    </source>
</evidence>
<comment type="caution">
    <text evidence="3">The sequence shown here is derived from an EMBL/GenBank/DDBJ whole genome shotgun (WGS) entry which is preliminary data.</text>
</comment>
<dbReference type="EMBL" id="CAJNOW010017867">
    <property type="protein sequence ID" value="CAF1661021.1"/>
    <property type="molecule type" value="Genomic_DNA"/>
</dbReference>
<gene>
    <name evidence="8" type="ORF">BYL167_LOCUS12783</name>
    <name evidence="3" type="ORF">CJN711_LOCUS27425</name>
    <name evidence="6" type="ORF">GIL414_LOCUS7752</name>
    <name evidence="4" type="ORF">KQP761_LOCUS32045</name>
    <name evidence="5" type="ORF">MBJ925_LOCUS22288</name>
    <name evidence="7" type="ORF">SMN809_LOCUS8886</name>
</gene>
<protein>
    <recommendedName>
        <fullName evidence="2">WsaF C-terminal domain-containing protein</fullName>
    </recommendedName>
</protein>
<dbReference type="Proteomes" id="UP000663834">
    <property type="component" value="Unassembled WGS sequence"/>
</dbReference>
<keyword evidence="1" id="KW-0472">Membrane</keyword>